<proteinExistence type="predicted"/>
<sequence>KQFIPAIFLKRATVSVLFFTKVKITKTETDPKTLDMSTPTRWLRGLAALLFLDYIGLAVRAKGRGHYFQDLCSEINSEDICTRDRPAR</sequence>
<accession>W2FLB2</accession>
<gene>
    <name evidence="1" type="ORF">L915_21948</name>
</gene>
<organism evidence="1">
    <name type="scientific">Phytophthora nicotianae</name>
    <name type="common">Potato buckeye rot agent</name>
    <name type="synonym">Phytophthora parasitica</name>
    <dbReference type="NCBI Taxonomy" id="4792"/>
    <lineage>
        <taxon>Eukaryota</taxon>
        <taxon>Sar</taxon>
        <taxon>Stramenopiles</taxon>
        <taxon>Oomycota</taxon>
        <taxon>Peronosporomycetes</taxon>
        <taxon>Peronosporales</taxon>
        <taxon>Peronosporaceae</taxon>
        <taxon>Phytophthora</taxon>
    </lineage>
</organism>
<name>W2FLB2_PHYNI</name>
<reference evidence="1" key="1">
    <citation type="submission" date="2013-11" db="EMBL/GenBank/DDBJ databases">
        <title>The Genome Sequence of Phytophthora parasitica CJ02B3.</title>
        <authorList>
            <consortium name="The Broad Institute Genomics Platform"/>
            <person name="Russ C."/>
            <person name="Tyler B."/>
            <person name="Panabieres F."/>
            <person name="Shan W."/>
            <person name="Tripathy S."/>
            <person name="Grunwald N."/>
            <person name="Machado M."/>
            <person name="Johnson C.S."/>
            <person name="Arredondo F."/>
            <person name="Hong C."/>
            <person name="Coffey M."/>
            <person name="Young S.K."/>
            <person name="Zeng Q."/>
            <person name="Gargeya S."/>
            <person name="Fitzgerald M."/>
            <person name="Abouelleil A."/>
            <person name="Alvarado L."/>
            <person name="Chapman S.B."/>
            <person name="Gainer-Dewar J."/>
            <person name="Goldberg J."/>
            <person name="Griggs A."/>
            <person name="Gujja S."/>
            <person name="Hansen M."/>
            <person name="Howarth C."/>
            <person name="Imamovic A."/>
            <person name="Ireland A."/>
            <person name="Larimer J."/>
            <person name="McCowan C."/>
            <person name="Murphy C."/>
            <person name="Pearson M."/>
            <person name="Poon T.W."/>
            <person name="Priest M."/>
            <person name="Roberts A."/>
            <person name="Saif S."/>
            <person name="Shea T."/>
            <person name="Sykes S."/>
            <person name="Wortman J."/>
            <person name="Nusbaum C."/>
            <person name="Birren B."/>
        </authorList>
    </citation>
    <scope>NUCLEOTIDE SEQUENCE [LARGE SCALE GENOMIC DNA]</scope>
    <source>
        <strain evidence="1">CJ02B3</strain>
    </source>
</reference>
<dbReference type="AlphaFoldDB" id="W2FLB2"/>
<protein>
    <submittedName>
        <fullName evidence="1">Uncharacterized protein</fullName>
    </submittedName>
</protein>
<evidence type="ECO:0000313" key="1">
    <source>
        <dbReference type="EMBL" id="ETK70726.1"/>
    </source>
</evidence>
<dbReference type="Proteomes" id="UP000053236">
    <property type="component" value="Unassembled WGS sequence"/>
</dbReference>
<dbReference type="EMBL" id="KI690199">
    <property type="protein sequence ID" value="ETK70726.1"/>
    <property type="molecule type" value="Genomic_DNA"/>
</dbReference>
<feature type="non-terminal residue" evidence="1">
    <location>
        <position position="1"/>
    </location>
</feature>